<comment type="subunit">
    <text evidence="6">Homodimer.</text>
</comment>
<comment type="function">
    <text evidence="6">Specifically methylates the pseudouridine at position 1915 (m3Psi1915) in 23S rRNA.</text>
</comment>
<feature type="binding site" evidence="6">
    <location>
        <position position="109"/>
    </location>
    <ligand>
        <name>S-adenosyl-L-methionine</name>
        <dbReference type="ChEBI" id="CHEBI:59789"/>
    </ligand>
</feature>
<dbReference type="InterPro" id="IPR029026">
    <property type="entry name" value="tRNA_m1G_MTases_N"/>
</dbReference>
<evidence type="ECO:0000256" key="4">
    <source>
        <dbReference type="ARBA" id="ARBA00022691"/>
    </source>
</evidence>
<dbReference type="CDD" id="cd18081">
    <property type="entry name" value="RlmH-like"/>
    <property type="match status" value="1"/>
</dbReference>
<dbReference type="PIRSF" id="PIRSF004505">
    <property type="entry name" value="MT_bac"/>
    <property type="match status" value="1"/>
</dbReference>
<evidence type="ECO:0000256" key="6">
    <source>
        <dbReference type="HAMAP-Rule" id="MF_00658"/>
    </source>
</evidence>
<organism evidence="7 8">
    <name type="scientific">Eisenbergiella tayi</name>
    <dbReference type="NCBI Taxonomy" id="1432052"/>
    <lineage>
        <taxon>Bacteria</taxon>
        <taxon>Bacillati</taxon>
        <taxon>Bacillota</taxon>
        <taxon>Clostridia</taxon>
        <taxon>Lachnospirales</taxon>
        <taxon>Lachnospiraceae</taxon>
        <taxon>Eisenbergiella</taxon>
    </lineage>
</organism>
<evidence type="ECO:0000256" key="2">
    <source>
        <dbReference type="ARBA" id="ARBA00022603"/>
    </source>
</evidence>
<dbReference type="AlphaFoldDB" id="A0A1E3A1N4"/>
<dbReference type="NCBIfam" id="NF000985">
    <property type="entry name" value="PRK00103.1-3"/>
    <property type="match status" value="1"/>
</dbReference>
<dbReference type="PATRIC" id="fig|1432052.3.peg.6863"/>
<comment type="subcellular location">
    <subcellularLocation>
        <location evidence="6">Cytoplasm</location>
    </subcellularLocation>
</comment>
<comment type="similarity">
    <text evidence="5 6">Belongs to the RNA methyltransferase RlmH family.</text>
</comment>
<dbReference type="SUPFAM" id="SSF75217">
    <property type="entry name" value="alpha/beta knot"/>
    <property type="match status" value="1"/>
</dbReference>
<dbReference type="EC" id="2.1.1.177" evidence="6"/>
<dbReference type="GO" id="GO:0070038">
    <property type="term" value="F:rRNA (pseudouridine-N3-)-methyltransferase activity"/>
    <property type="evidence" value="ECO:0007669"/>
    <property type="project" value="UniProtKB-UniRule"/>
</dbReference>
<keyword evidence="2 6" id="KW-0489">Methyltransferase</keyword>
<feature type="binding site" evidence="6">
    <location>
        <position position="141"/>
    </location>
    <ligand>
        <name>S-adenosyl-L-methionine</name>
        <dbReference type="ChEBI" id="CHEBI:59789"/>
    </ligand>
</feature>
<accession>A0A1E3A1N4</accession>
<dbReference type="Proteomes" id="UP000095003">
    <property type="component" value="Unassembled WGS sequence"/>
</dbReference>
<dbReference type="InterPro" id="IPR029028">
    <property type="entry name" value="Alpha/beta_knot_MTases"/>
</dbReference>
<evidence type="ECO:0000313" key="7">
    <source>
        <dbReference type="EMBL" id="ODM02658.1"/>
    </source>
</evidence>
<evidence type="ECO:0000256" key="1">
    <source>
        <dbReference type="ARBA" id="ARBA00022552"/>
    </source>
</evidence>
<comment type="catalytic activity">
    <reaction evidence="6">
        <text>pseudouridine(1915) in 23S rRNA + S-adenosyl-L-methionine = N(3)-methylpseudouridine(1915) in 23S rRNA + S-adenosyl-L-homocysteine + H(+)</text>
        <dbReference type="Rhea" id="RHEA:42752"/>
        <dbReference type="Rhea" id="RHEA-COMP:10221"/>
        <dbReference type="Rhea" id="RHEA-COMP:10222"/>
        <dbReference type="ChEBI" id="CHEBI:15378"/>
        <dbReference type="ChEBI" id="CHEBI:57856"/>
        <dbReference type="ChEBI" id="CHEBI:59789"/>
        <dbReference type="ChEBI" id="CHEBI:65314"/>
        <dbReference type="ChEBI" id="CHEBI:74486"/>
        <dbReference type="EC" id="2.1.1.177"/>
    </reaction>
</comment>
<keyword evidence="4 6" id="KW-0949">S-adenosyl-L-methionine</keyword>
<sequence length="192" mass="22108">MSRQESGDARNKRSGQQPLNIIQGLLKRIRDKYMKISVICVGKVKENFYREAIAEYAKRLSRYCKLEILEVEDEKTPDRPSDVMKEQILKKEGERMNRYIRDDAYKIALAIEGKKMDSERFASKIGGLGVKGVSHIQFLIGGSLGLHPSVLQKSDEKLSFSDMTFPHQLMRVILLEQVYRGFRINAGEPYHK</sequence>
<dbReference type="PANTHER" id="PTHR33603">
    <property type="entry name" value="METHYLTRANSFERASE"/>
    <property type="match status" value="1"/>
</dbReference>
<evidence type="ECO:0000256" key="5">
    <source>
        <dbReference type="ARBA" id="ARBA00038303"/>
    </source>
</evidence>
<dbReference type="GO" id="GO:0005737">
    <property type="term" value="C:cytoplasm"/>
    <property type="evidence" value="ECO:0007669"/>
    <property type="project" value="UniProtKB-SubCell"/>
</dbReference>
<reference evidence="7 8" key="1">
    <citation type="submission" date="2016-07" db="EMBL/GenBank/DDBJ databases">
        <title>Characterization of isolates of Eisenbergiella tayi derived from blood cultures, using whole genome sequencing.</title>
        <authorList>
            <person name="Burdz T."/>
            <person name="Wiebe D."/>
            <person name="Huynh C."/>
            <person name="Bernard K."/>
        </authorList>
    </citation>
    <scope>NUCLEOTIDE SEQUENCE [LARGE SCALE GENOMIC DNA]</scope>
    <source>
        <strain evidence="7 8">NML 120489</strain>
    </source>
</reference>
<keyword evidence="6" id="KW-0963">Cytoplasm</keyword>
<evidence type="ECO:0000313" key="8">
    <source>
        <dbReference type="Proteomes" id="UP000095003"/>
    </source>
</evidence>
<comment type="caution">
    <text evidence="7">The sequence shown here is derived from an EMBL/GenBank/DDBJ whole genome shotgun (WGS) entry which is preliminary data.</text>
</comment>
<protein>
    <recommendedName>
        <fullName evidence="6">Ribosomal RNA large subunit methyltransferase H</fullName>
        <ecNumber evidence="6">2.1.1.177</ecNumber>
    </recommendedName>
    <alternativeName>
        <fullName evidence="6">23S rRNA (pseudouridine1915-N3)-methyltransferase</fullName>
    </alternativeName>
    <alternativeName>
        <fullName evidence="6">23S rRNA m3Psi1915 methyltransferase</fullName>
    </alternativeName>
    <alternativeName>
        <fullName evidence="6">rRNA (pseudouridine-N3-)-methyltransferase RlmH</fullName>
    </alternativeName>
</protein>
<name>A0A1E3A1N4_9FIRM</name>
<feature type="binding site" evidence="6">
    <location>
        <begin position="160"/>
        <end position="165"/>
    </location>
    <ligand>
        <name>S-adenosyl-L-methionine</name>
        <dbReference type="ChEBI" id="CHEBI:59789"/>
    </ligand>
</feature>
<evidence type="ECO:0000256" key="3">
    <source>
        <dbReference type="ARBA" id="ARBA00022679"/>
    </source>
</evidence>
<gene>
    <name evidence="6 7" type="primary">rlmH</name>
    <name evidence="7" type="ORF">BEH84_06213</name>
</gene>
<keyword evidence="3 6" id="KW-0808">Transferase</keyword>
<dbReference type="NCBIfam" id="TIGR00246">
    <property type="entry name" value="tRNA_RlmH_YbeA"/>
    <property type="match status" value="1"/>
</dbReference>
<dbReference type="EMBL" id="MCGI01000009">
    <property type="protein sequence ID" value="ODM02658.1"/>
    <property type="molecule type" value="Genomic_DNA"/>
</dbReference>
<proteinExistence type="inferred from homology"/>
<keyword evidence="1 6" id="KW-0698">rRNA processing</keyword>
<dbReference type="Pfam" id="PF02590">
    <property type="entry name" value="SPOUT_MTase"/>
    <property type="match status" value="1"/>
</dbReference>
<dbReference type="Gene3D" id="3.40.1280.10">
    <property type="match status" value="1"/>
</dbReference>
<dbReference type="InterPro" id="IPR003742">
    <property type="entry name" value="RlmH-like"/>
</dbReference>
<dbReference type="PANTHER" id="PTHR33603:SF1">
    <property type="entry name" value="RIBOSOMAL RNA LARGE SUBUNIT METHYLTRANSFERASE H"/>
    <property type="match status" value="1"/>
</dbReference>
<dbReference type="HAMAP" id="MF_00658">
    <property type="entry name" value="23SrRNA_methyltr_H"/>
    <property type="match status" value="1"/>
</dbReference>